<dbReference type="AlphaFoldDB" id="A0A2W5KP80"/>
<name>A0A2W5KP80_ANCNO</name>
<keyword evidence="2" id="KW-0732">Signal</keyword>
<dbReference type="EMBL" id="QFPN01000002">
    <property type="protein sequence ID" value="PZQ17849.1"/>
    <property type="molecule type" value="Genomic_DNA"/>
</dbReference>
<evidence type="ECO:0000256" key="1">
    <source>
        <dbReference type="SAM" id="MobiDB-lite"/>
    </source>
</evidence>
<protein>
    <recommendedName>
        <fullName evidence="5">Lipoprotein</fullName>
    </recommendedName>
</protein>
<reference evidence="3 4" key="1">
    <citation type="submission" date="2017-08" db="EMBL/GenBank/DDBJ databases">
        <title>Infants hospitalized years apart are colonized by the same room-sourced microbial strains.</title>
        <authorList>
            <person name="Brooks B."/>
            <person name="Olm M.R."/>
            <person name="Firek B.A."/>
            <person name="Baker R."/>
            <person name="Thomas B.C."/>
            <person name="Morowitz M.J."/>
            <person name="Banfield J.F."/>
        </authorList>
    </citation>
    <scope>NUCLEOTIDE SEQUENCE [LARGE SCALE GENOMIC DNA]</scope>
    <source>
        <strain evidence="3">S2_005_003_R2_43</strain>
    </source>
</reference>
<dbReference type="Proteomes" id="UP000249577">
    <property type="component" value="Unassembled WGS sequence"/>
</dbReference>
<evidence type="ECO:0008006" key="5">
    <source>
        <dbReference type="Google" id="ProtNLM"/>
    </source>
</evidence>
<gene>
    <name evidence="3" type="ORF">DI565_03695</name>
</gene>
<dbReference type="PROSITE" id="PS51257">
    <property type="entry name" value="PROKAR_LIPOPROTEIN"/>
    <property type="match status" value="1"/>
</dbReference>
<feature type="compositionally biased region" description="Basic and acidic residues" evidence="1">
    <location>
        <begin position="61"/>
        <end position="77"/>
    </location>
</feature>
<evidence type="ECO:0000313" key="4">
    <source>
        <dbReference type="Proteomes" id="UP000249577"/>
    </source>
</evidence>
<sequence>MTRFRKAAAVAAVVSGCAMLAACGPHGPKGDRGLPPPPENLAYPSLAVTPPDAHRALKSSAEQERLKADLLARKRQR</sequence>
<accession>A0A2W5KP80</accession>
<feature type="signal peptide" evidence="2">
    <location>
        <begin position="1"/>
        <end position="21"/>
    </location>
</feature>
<feature type="chain" id="PRO_5016176174" description="Lipoprotein" evidence="2">
    <location>
        <begin position="22"/>
        <end position="77"/>
    </location>
</feature>
<comment type="caution">
    <text evidence="3">The sequence shown here is derived from an EMBL/GenBank/DDBJ whole genome shotgun (WGS) entry which is preliminary data.</text>
</comment>
<feature type="region of interest" description="Disordered" evidence="1">
    <location>
        <begin position="24"/>
        <end position="77"/>
    </location>
</feature>
<evidence type="ECO:0000313" key="3">
    <source>
        <dbReference type="EMBL" id="PZQ17849.1"/>
    </source>
</evidence>
<evidence type="ECO:0000256" key="2">
    <source>
        <dbReference type="SAM" id="SignalP"/>
    </source>
</evidence>
<proteinExistence type="predicted"/>
<organism evidence="3 4">
    <name type="scientific">Ancylobacter novellus</name>
    <name type="common">Thiobacillus novellus</name>
    <dbReference type="NCBI Taxonomy" id="921"/>
    <lineage>
        <taxon>Bacteria</taxon>
        <taxon>Pseudomonadati</taxon>
        <taxon>Pseudomonadota</taxon>
        <taxon>Alphaproteobacteria</taxon>
        <taxon>Hyphomicrobiales</taxon>
        <taxon>Xanthobacteraceae</taxon>
        <taxon>Ancylobacter</taxon>
    </lineage>
</organism>